<evidence type="ECO:0000256" key="1">
    <source>
        <dbReference type="ARBA" id="ARBA00022491"/>
    </source>
</evidence>
<dbReference type="Pfam" id="PF08681">
    <property type="entry name" value="TacA1"/>
    <property type="match status" value="1"/>
</dbReference>
<evidence type="ECO:0000256" key="3">
    <source>
        <dbReference type="ARBA" id="ARBA00023015"/>
    </source>
</evidence>
<accession>A0ABW0J7X7</accession>
<dbReference type="SUPFAM" id="SSF47598">
    <property type="entry name" value="Ribbon-helix-helix"/>
    <property type="match status" value="1"/>
</dbReference>
<dbReference type="EMBL" id="JBHSMP010000013">
    <property type="protein sequence ID" value="MFC5429177.1"/>
    <property type="molecule type" value="Genomic_DNA"/>
</dbReference>
<evidence type="ECO:0000256" key="7">
    <source>
        <dbReference type="SAM" id="MobiDB-lite"/>
    </source>
</evidence>
<gene>
    <name evidence="8" type="ORF">ACFPTO_10260</name>
</gene>
<dbReference type="Gene3D" id="1.20.5.780">
    <property type="entry name" value="Single helix bin"/>
    <property type="match status" value="1"/>
</dbReference>
<reference evidence="9" key="1">
    <citation type="journal article" date="2019" name="Int. J. Syst. Evol. Microbiol.">
        <title>The Global Catalogue of Microorganisms (GCM) 10K type strain sequencing project: providing services to taxonomists for standard genome sequencing and annotation.</title>
        <authorList>
            <consortium name="The Broad Institute Genomics Platform"/>
            <consortium name="The Broad Institute Genome Sequencing Center for Infectious Disease"/>
            <person name="Wu L."/>
            <person name="Ma J."/>
        </authorList>
    </citation>
    <scope>NUCLEOTIDE SEQUENCE [LARGE SCALE GENOMIC DNA]</scope>
    <source>
        <strain evidence="9">CCUG 56042</strain>
    </source>
</reference>
<organism evidence="8 9">
    <name type="scientific">Paraburkholderia denitrificans</name>
    <dbReference type="NCBI Taxonomy" id="694025"/>
    <lineage>
        <taxon>Bacteria</taxon>
        <taxon>Pseudomonadati</taxon>
        <taxon>Pseudomonadota</taxon>
        <taxon>Betaproteobacteria</taxon>
        <taxon>Burkholderiales</taxon>
        <taxon>Burkholderiaceae</taxon>
        <taxon>Paraburkholderia</taxon>
    </lineage>
</organism>
<keyword evidence="3" id="KW-0805">Transcription regulation</keyword>
<proteinExistence type="inferred from homology"/>
<name>A0ABW0J7X7_9BURK</name>
<dbReference type="Proteomes" id="UP001596103">
    <property type="component" value="Unassembled WGS sequence"/>
</dbReference>
<sequence>MTAQNALPAKRETLNIRIKPEERSLIDRAAKLRGKNRTDFVLDAARNAAEEALLDQTIITSSPDAYAAFLARLDMPPQPNERLRKMLQTPAPWDTDR</sequence>
<evidence type="ECO:0000256" key="4">
    <source>
        <dbReference type="ARBA" id="ARBA00023125"/>
    </source>
</evidence>
<evidence type="ECO:0000256" key="6">
    <source>
        <dbReference type="ARBA" id="ARBA00049988"/>
    </source>
</evidence>
<keyword evidence="2" id="KW-1277">Toxin-antitoxin system</keyword>
<evidence type="ECO:0000313" key="9">
    <source>
        <dbReference type="Proteomes" id="UP001596103"/>
    </source>
</evidence>
<dbReference type="InterPro" id="IPR014795">
    <property type="entry name" value="TacA_1-like"/>
</dbReference>
<protein>
    <submittedName>
        <fullName evidence="8">DUF1778 domain-containing protein</fullName>
    </submittedName>
</protein>
<evidence type="ECO:0000256" key="2">
    <source>
        <dbReference type="ARBA" id="ARBA00022649"/>
    </source>
</evidence>
<evidence type="ECO:0000313" key="8">
    <source>
        <dbReference type="EMBL" id="MFC5429177.1"/>
    </source>
</evidence>
<feature type="region of interest" description="Disordered" evidence="7">
    <location>
        <begin position="77"/>
        <end position="97"/>
    </location>
</feature>
<keyword evidence="4" id="KW-0238">DNA-binding</keyword>
<dbReference type="PANTHER" id="PTHR35401">
    <property type="entry name" value="COPG FAMILY HELIX-TURN-HELIX PROTEIN-RELATED-RELATED"/>
    <property type="match status" value="1"/>
</dbReference>
<evidence type="ECO:0000256" key="5">
    <source>
        <dbReference type="ARBA" id="ARBA00023163"/>
    </source>
</evidence>
<dbReference type="InterPro" id="IPR010985">
    <property type="entry name" value="Ribbon_hlx_hlx"/>
</dbReference>
<keyword evidence="1" id="KW-0678">Repressor</keyword>
<dbReference type="PANTHER" id="PTHR35401:SF1">
    <property type="entry name" value="CYTOPLASMIC PROTEIN"/>
    <property type="match status" value="1"/>
</dbReference>
<keyword evidence="9" id="KW-1185">Reference proteome</keyword>
<comment type="caution">
    <text evidence="8">The sequence shown here is derived from an EMBL/GenBank/DDBJ whole genome shotgun (WGS) entry which is preliminary data.</text>
</comment>
<keyword evidence="5" id="KW-0804">Transcription</keyword>
<comment type="similarity">
    <text evidence="6">Belongs to the TacA antitoxin family.</text>
</comment>
<dbReference type="RefSeq" id="WP_377711259.1">
    <property type="nucleotide sequence ID" value="NZ_JBHSMP010000013.1"/>
</dbReference>